<evidence type="ECO:0000256" key="1">
    <source>
        <dbReference type="ARBA" id="ARBA00022723"/>
    </source>
</evidence>
<keyword evidence="1" id="KW-0479">Metal-binding</keyword>
<keyword evidence="3" id="KW-0411">Iron-sulfur</keyword>
<keyword evidence="2" id="KW-0408">Iron</keyword>
<dbReference type="Gene3D" id="3.30.70.20">
    <property type="match status" value="1"/>
</dbReference>
<reference evidence="5 6" key="1">
    <citation type="submission" date="2017-06" db="EMBL/GenBank/DDBJ databases">
        <title>Novel microbial phyla capable of carbon fixation and sulfur reduction in deep-sea sediments.</title>
        <authorList>
            <person name="Huang J."/>
            <person name="Baker B."/>
            <person name="Wang Y."/>
        </authorList>
    </citation>
    <scope>NUCLEOTIDE SEQUENCE [LARGE SCALE GENOMIC DNA]</scope>
    <source>
        <strain evidence="5">B3_LCP</strain>
    </source>
</reference>
<proteinExistence type="predicted"/>
<dbReference type="InterPro" id="IPR017900">
    <property type="entry name" value="4Fe4S_Fe_S_CS"/>
</dbReference>
<accession>A0A532V347</accession>
<sequence>MFVTIVGKPERFDERDCVFSRHDLKAGTEEYSDFYQRHPEWKEADDDIRARLKLGLYASDADKALLYAPDWLARNLGRPEMVDGSPASRTVDISPERAVRKIKALAKNLGADLVGISRLNPAYIYSHRGRMNNPEEEWGSPIVLKHQFAISLGFRQNIEMIRTAPGIPEMSETLRVYAFSAHVAVILAAYMRMLGYRARAHHFRNYQVLPVPLAVEAGLGELGRCGFLLTREYGNCLRLATVTTDLPLICDTPVDIGVHDFCTMCKLCAEACPSGSIPTGGKIRSRGADKWQIDELKCYRYWSKVGTDCGICIASCPWSQPDNWMHITAARLATQSHFARVILLWLHPLIYGRYKPREKPEWFDERARGK</sequence>
<dbReference type="PANTHER" id="PTHR42827:SF1">
    <property type="entry name" value="IRON-SULFUR CLUSTER-BINDING PROTEIN"/>
    <property type="match status" value="1"/>
</dbReference>
<evidence type="ECO:0000313" key="6">
    <source>
        <dbReference type="Proteomes" id="UP000319619"/>
    </source>
</evidence>
<organism evidence="5 6">
    <name type="scientific">candidate division LCP-89 bacterium B3_LCP</name>
    <dbReference type="NCBI Taxonomy" id="2012998"/>
    <lineage>
        <taxon>Bacteria</taxon>
        <taxon>Pseudomonadati</taxon>
        <taxon>Bacteria division LCP-89</taxon>
    </lineage>
</organism>
<dbReference type="GO" id="GO:0051536">
    <property type="term" value="F:iron-sulfur cluster binding"/>
    <property type="evidence" value="ECO:0007669"/>
    <property type="project" value="UniProtKB-KW"/>
</dbReference>
<gene>
    <name evidence="5" type="ORF">CEE37_03455</name>
</gene>
<dbReference type="PROSITE" id="PS00198">
    <property type="entry name" value="4FE4S_FER_1"/>
    <property type="match status" value="1"/>
</dbReference>
<evidence type="ECO:0000256" key="2">
    <source>
        <dbReference type="ARBA" id="ARBA00023004"/>
    </source>
</evidence>
<dbReference type="EMBL" id="NJBN01000002">
    <property type="protein sequence ID" value="TKJ41636.1"/>
    <property type="molecule type" value="Genomic_DNA"/>
</dbReference>
<comment type="caution">
    <text evidence="5">The sequence shown here is derived from an EMBL/GenBank/DDBJ whole genome shotgun (WGS) entry which is preliminary data.</text>
</comment>
<evidence type="ECO:0000313" key="5">
    <source>
        <dbReference type="EMBL" id="TKJ41636.1"/>
    </source>
</evidence>
<evidence type="ECO:0000256" key="3">
    <source>
        <dbReference type="ARBA" id="ARBA00023014"/>
    </source>
</evidence>
<dbReference type="Proteomes" id="UP000319619">
    <property type="component" value="Unassembled WGS sequence"/>
</dbReference>
<dbReference type="PANTHER" id="PTHR42827">
    <property type="entry name" value="IRON-SULFUR CLUSTER-BINDING PROTEIN-RELATED"/>
    <property type="match status" value="1"/>
</dbReference>
<dbReference type="InterPro" id="IPR017896">
    <property type="entry name" value="4Fe4S_Fe-S-bd"/>
</dbReference>
<dbReference type="PROSITE" id="PS51379">
    <property type="entry name" value="4FE4S_FER_2"/>
    <property type="match status" value="1"/>
</dbReference>
<protein>
    <submittedName>
        <fullName evidence="5">4Fe-4S ferredoxin</fullName>
    </submittedName>
</protein>
<dbReference type="GO" id="GO:0046872">
    <property type="term" value="F:metal ion binding"/>
    <property type="evidence" value="ECO:0007669"/>
    <property type="project" value="UniProtKB-KW"/>
</dbReference>
<dbReference type="Pfam" id="PF12838">
    <property type="entry name" value="Fer4_7"/>
    <property type="match status" value="1"/>
</dbReference>
<feature type="domain" description="4Fe-4S ferredoxin-type" evidence="4">
    <location>
        <begin position="252"/>
        <end position="282"/>
    </location>
</feature>
<evidence type="ECO:0000259" key="4">
    <source>
        <dbReference type="PROSITE" id="PS51379"/>
    </source>
</evidence>
<dbReference type="SUPFAM" id="SSF54862">
    <property type="entry name" value="4Fe-4S ferredoxins"/>
    <property type="match status" value="1"/>
</dbReference>
<name>A0A532V347_UNCL8</name>
<dbReference type="AlphaFoldDB" id="A0A532V347"/>